<keyword evidence="8" id="KW-1185">Reference proteome</keyword>
<dbReference type="SUPFAM" id="SSF48498">
    <property type="entry name" value="Tetracyclin repressor-like, C-terminal domain"/>
    <property type="match status" value="1"/>
</dbReference>
<organism evidence="7 8">
    <name type="scientific">Nocardia callitridis</name>
    <dbReference type="NCBI Taxonomy" id="648753"/>
    <lineage>
        <taxon>Bacteria</taxon>
        <taxon>Bacillati</taxon>
        <taxon>Actinomycetota</taxon>
        <taxon>Actinomycetes</taxon>
        <taxon>Mycobacteriales</taxon>
        <taxon>Nocardiaceae</taxon>
        <taxon>Nocardia</taxon>
    </lineage>
</organism>
<dbReference type="InterPro" id="IPR036271">
    <property type="entry name" value="Tet_transcr_reg_TetR-rel_C_sf"/>
</dbReference>
<dbReference type="PROSITE" id="PS50949">
    <property type="entry name" value="HTH_GNTR"/>
    <property type="match status" value="1"/>
</dbReference>
<reference evidence="8" key="1">
    <citation type="journal article" date="2019" name="Int. J. Syst. Evol. Microbiol.">
        <title>The Global Catalogue of Microorganisms (GCM) 10K type strain sequencing project: providing services to taxonomists for standard genome sequencing and annotation.</title>
        <authorList>
            <consortium name="The Broad Institute Genomics Platform"/>
            <consortium name="The Broad Institute Genome Sequencing Center for Infectious Disease"/>
            <person name="Wu L."/>
            <person name="Ma J."/>
        </authorList>
    </citation>
    <scope>NUCLEOTIDE SEQUENCE [LARGE SCALE GENOMIC DNA]</scope>
    <source>
        <strain evidence="8">JCM 18298</strain>
    </source>
</reference>
<feature type="DNA-binding region" description="H-T-H motif" evidence="4">
    <location>
        <begin position="105"/>
        <end position="124"/>
    </location>
</feature>
<evidence type="ECO:0000256" key="1">
    <source>
        <dbReference type="ARBA" id="ARBA00023015"/>
    </source>
</evidence>
<dbReference type="Pfam" id="PF02909">
    <property type="entry name" value="TetR_C_1"/>
    <property type="match status" value="1"/>
</dbReference>
<evidence type="ECO:0000259" key="6">
    <source>
        <dbReference type="PROSITE" id="PS50977"/>
    </source>
</evidence>
<dbReference type="Proteomes" id="UP001500603">
    <property type="component" value="Unassembled WGS sequence"/>
</dbReference>
<dbReference type="InterPro" id="IPR000524">
    <property type="entry name" value="Tscrpt_reg_HTH_GntR"/>
</dbReference>
<evidence type="ECO:0000256" key="2">
    <source>
        <dbReference type="ARBA" id="ARBA00023125"/>
    </source>
</evidence>
<dbReference type="SUPFAM" id="SSF46785">
    <property type="entry name" value="Winged helix' DNA-binding domain"/>
    <property type="match status" value="1"/>
</dbReference>
<dbReference type="PANTHER" id="PTHR44846">
    <property type="entry name" value="MANNOSYL-D-GLYCERATE TRANSPORT/METABOLISM SYSTEM REPRESSOR MNGR-RELATED"/>
    <property type="match status" value="1"/>
</dbReference>
<dbReference type="RefSeq" id="WP_345498532.1">
    <property type="nucleotide sequence ID" value="NZ_BAABJM010000006.1"/>
</dbReference>
<dbReference type="InterPro" id="IPR050679">
    <property type="entry name" value="Bact_HTH_transcr_reg"/>
</dbReference>
<keyword evidence="1" id="KW-0805">Transcription regulation</keyword>
<evidence type="ECO:0000256" key="4">
    <source>
        <dbReference type="PROSITE-ProRule" id="PRU00335"/>
    </source>
</evidence>
<feature type="domain" description="HTH gntR-type" evidence="5">
    <location>
        <begin position="5"/>
        <end position="73"/>
    </location>
</feature>
<dbReference type="PANTHER" id="PTHR44846:SF17">
    <property type="entry name" value="GNTR-FAMILY TRANSCRIPTIONAL REGULATOR"/>
    <property type="match status" value="1"/>
</dbReference>
<dbReference type="PROSITE" id="PS50977">
    <property type="entry name" value="HTH_TETR_2"/>
    <property type="match status" value="1"/>
</dbReference>
<dbReference type="Gene3D" id="1.10.357.10">
    <property type="entry name" value="Tetracycline Repressor, domain 2"/>
    <property type="match status" value="1"/>
</dbReference>
<dbReference type="InterPro" id="IPR004111">
    <property type="entry name" value="Repressor_TetR_C"/>
</dbReference>
<dbReference type="EMBL" id="BAABJM010000006">
    <property type="protein sequence ID" value="GAA5064916.1"/>
    <property type="molecule type" value="Genomic_DNA"/>
</dbReference>
<sequence length="293" mass="32108">MTESRPPYLRIVAEIERRIETGELRPGDSVPTTRAIVHEWGVAMATATKALAALKQSGSIESRPRVGAVVATRRLPARTVDGFERDRILRVAIRIADTGGLAALSLRAVAADLGVATISLHRHLETRTELPQLIADFVFTEIEYPEPPKGWRAHLRTAAQLQWGLYQRHPWLPRLISITRPTTPPGMMAYGLWTLRAFDGMALDPSVRLHVYATLMNYVRGTGINIESETGAELDTGMTSSQWGAAKRALDGPLVSQITGSAAEVTLDSLFAFGLERLLDGMTTVLAPRKARP</sequence>
<dbReference type="Gene3D" id="1.10.10.60">
    <property type="entry name" value="Homeodomain-like"/>
    <property type="match status" value="1"/>
</dbReference>
<gene>
    <name evidence="7" type="ORF">GCM10023318_51390</name>
</gene>
<evidence type="ECO:0000313" key="8">
    <source>
        <dbReference type="Proteomes" id="UP001500603"/>
    </source>
</evidence>
<dbReference type="Pfam" id="PF00392">
    <property type="entry name" value="GntR"/>
    <property type="match status" value="1"/>
</dbReference>
<evidence type="ECO:0000313" key="7">
    <source>
        <dbReference type="EMBL" id="GAA5064916.1"/>
    </source>
</evidence>
<name>A0ABP9KV82_9NOCA</name>
<comment type="caution">
    <text evidence="7">The sequence shown here is derived from an EMBL/GenBank/DDBJ whole genome shotgun (WGS) entry which is preliminary data.</text>
</comment>
<keyword evidence="3" id="KW-0804">Transcription</keyword>
<evidence type="ECO:0000256" key="3">
    <source>
        <dbReference type="ARBA" id="ARBA00023163"/>
    </source>
</evidence>
<dbReference type="InterPro" id="IPR001647">
    <property type="entry name" value="HTH_TetR"/>
</dbReference>
<accession>A0ABP9KV82</accession>
<dbReference type="SUPFAM" id="SSF46689">
    <property type="entry name" value="Homeodomain-like"/>
    <property type="match status" value="1"/>
</dbReference>
<protein>
    <submittedName>
        <fullName evidence="7">TetR/AcrR family transcriptional regulator C-terminal domain-containing protein</fullName>
    </submittedName>
</protein>
<proteinExistence type="predicted"/>
<dbReference type="Gene3D" id="1.10.10.10">
    <property type="entry name" value="Winged helix-like DNA-binding domain superfamily/Winged helix DNA-binding domain"/>
    <property type="match status" value="1"/>
</dbReference>
<dbReference type="InterPro" id="IPR009057">
    <property type="entry name" value="Homeodomain-like_sf"/>
</dbReference>
<dbReference type="InterPro" id="IPR036390">
    <property type="entry name" value="WH_DNA-bd_sf"/>
</dbReference>
<feature type="domain" description="HTH tetR-type" evidence="6">
    <location>
        <begin position="82"/>
        <end position="142"/>
    </location>
</feature>
<keyword evidence="2 4" id="KW-0238">DNA-binding</keyword>
<dbReference type="InterPro" id="IPR036388">
    <property type="entry name" value="WH-like_DNA-bd_sf"/>
</dbReference>
<dbReference type="SMART" id="SM00345">
    <property type="entry name" value="HTH_GNTR"/>
    <property type="match status" value="1"/>
</dbReference>
<evidence type="ECO:0000259" key="5">
    <source>
        <dbReference type="PROSITE" id="PS50949"/>
    </source>
</evidence>